<dbReference type="InterPro" id="IPR014729">
    <property type="entry name" value="Rossmann-like_a/b/a_fold"/>
</dbReference>
<dbReference type="InterPro" id="IPR012094">
    <property type="entry name" value="tRNA_Ile_lys_synt"/>
</dbReference>
<comment type="subcellular location">
    <subcellularLocation>
        <location evidence="6">Cytoplasm</location>
    </subcellularLocation>
</comment>
<evidence type="ECO:0000256" key="6">
    <source>
        <dbReference type="HAMAP-Rule" id="MF_01161"/>
    </source>
</evidence>
<dbReference type="GO" id="GO:0005737">
    <property type="term" value="C:cytoplasm"/>
    <property type="evidence" value="ECO:0007669"/>
    <property type="project" value="UniProtKB-SubCell"/>
</dbReference>
<dbReference type="GO" id="GO:0006400">
    <property type="term" value="P:tRNA modification"/>
    <property type="evidence" value="ECO:0007669"/>
    <property type="project" value="UniProtKB-UniRule"/>
</dbReference>
<comment type="domain">
    <text evidence="6">The N-terminal region contains the highly conserved SGGXDS motif, predicted to be a P-loop motif involved in ATP binding.</text>
</comment>
<dbReference type="RefSeq" id="WP_007397744.1">
    <property type="nucleotide sequence ID" value="NZ_CALMTF010000088.1"/>
</dbReference>
<name>A0A181CDC1_9PROT</name>
<dbReference type="Proteomes" id="UP000502533">
    <property type="component" value="Chromosome"/>
</dbReference>
<dbReference type="KEGG" id="kre:GWK63_12700"/>
<dbReference type="GeneID" id="85023022"/>
<dbReference type="PANTHER" id="PTHR43033">
    <property type="entry name" value="TRNA(ILE)-LYSIDINE SYNTHASE-RELATED"/>
    <property type="match status" value="1"/>
</dbReference>
<keyword evidence="3 6" id="KW-0547">Nucleotide-binding</keyword>
<dbReference type="InterPro" id="IPR012795">
    <property type="entry name" value="tRNA_Ile_lys_synt_N"/>
</dbReference>
<keyword evidence="6" id="KW-0963">Cytoplasm</keyword>
<dbReference type="Gene3D" id="3.40.50.620">
    <property type="entry name" value="HUPs"/>
    <property type="match status" value="1"/>
</dbReference>
<dbReference type="EMBL" id="CP050139">
    <property type="protein sequence ID" value="QIP36224.1"/>
    <property type="molecule type" value="Genomic_DNA"/>
</dbReference>
<dbReference type="HAMAP" id="MF_01161">
    <property type="entry name" value="tRNA_Ile_lys_synt"/>
    <property type="match status" value="1"/>
</dbReference>
<reference evidence="7 8" key="1">
    <citation type="submission" date="2020-03" db="EMBL/GenBank/DDBJ databases">
        <title>Isolation of cellulose-producing strains, genome characterization and application of the synthesized cellulose films as an economical and sustainable material for piezoelectric sensor construction.</title>
        <authorList>
            <person name="Mangayil R.K."/>
        </authorList>
    </citation>
    <scope>NUCLEOTIDE SEQUENCE [LARGE SCALE GENOMIC DNA]</scope>
    <source>
        <strain evidence="7 8">ENS 9a1a</strain>
    </source>
</reference>
<dbReference type="PANTHER" id="PTHR43033:SF5">
    <property type="entry name" value="TRNA(ILE)-LYSIDINE SYNTHETASE"/>
    <property type="match status" value="1"/>
</dbReference>
<keyword evidence="2 6" id="KW-0819">tRNA processing</keyword>
<dbReference type="InterPro" id="IPR011063">
    <property type="entry name" value="TilS/TtcA_N"/>
</dbReference>
<evidence type="ECO:0000256" key="5">
    <source>
        <dbReference type="ARBA" id="ARBA00048539"/>
    </source>
</evidence>
<gene>
    <name evidence="6 7" type="primary">tilS</name>
    <name evidence="7" type="ORF">GWK63_12700</name>
</gene>
<feature type="binding site" evidence="6">
    <location>
        <begin position="39"/>
        <end position="44"/>
    </location>
    <ligand>
        <name>ATP</name>
        <dbReference type="ChEBI" id="CHEBI:30616"/>
    </ligand>
</feature>
<dbReference type="GO" id="GO:0005524">
    <property type="term" value="F:ATP binding"/>
    <property type="evidence" value="ECO:0007669"/>
    <property type="project" value="UniProtKB-UniRule"/>
</dbReference>
<dbReference type="NCBIfam" id="TIGR02432">
    <property type="entry name" value="lysidine_TilS_N"/>
    <property type="match status" value="1"/>
</dbReference>
<sequence length="425" mass="45217">MPGQPHGPAEPLGLRQFAPVMAALGPWPGHGVPVAVAVSGGADSMALAVLARQWRPDVVGLVVDHGLRAESRREAEQTIGRLSALGLSARLLVLEGLERGPRMAERARRMRYAALSAACREIGALDLLVAHHAGDQAETVMMRQHAASGDDGLAGMALVTPMHDVRLVRPLLSFAKPALYATVRAAGLAWVEDPSNADLRTGRARARQALAQDAGRDAALKAQALQAGQARMERDRADACWLASHARFHPGGWVVLPAGLAPPRILSALVRVVGGHDYPPDRTRINLLAQAPQPATLAGVAIMPWRDGQWLVAREEAAMAPRMPAWTECVWDRRFVLRAGSLPPDCAMGAAGAVASWWPARRGRPVWPARVLRTLPALWHGGRVVAVPHMGVCTQGGMADAVFVNHPPQPVLPGARFGGETGNAV</sequence>
<evidence type="ECO:0000313" key="8">
    <source>
        <dbReference type="Proteomes" id="UP000502533"/>
    </source>
</evidence>
<dbReference type="Pfam" id="PF01171">
    <property type="entry name" value="ATP_bind_3"/>
    <property type="match status" value="1"/>
</dbReference>
<dbReference type="SUPFAM" id="SSF52402">
    <property type="entry name" value="Adenine nucleotide alpha hydrolases-like"/>
    <property type="match status" value="1"/>
</dbReference>
<dbReference type="EC" id="6.3.4.19" evidence="6"/>
<protein>
    <recommendedName>
        <fullName evidence="6">tRNA(Ile)-lysidine synthase</fullName>
        <ecNumber evidence="6">6.3.4.19</ecNumber>
    </recommendedName>
    <alternativeName>
        <fullName evidence="6">tRNA(Ile)-2-lysyl-cytidine synthase</fullName>
    </alternativeName>
    <alternativeName>
        <fullName evidence="6">tRNA(Ile)-lysidine synthetase</fullName>
    </alternativeName>
</protein>
<comment type="similarity">
    <text evidence="6">Belongs to the tRNA(Ile)-lysidine synthase family.</text>
</comment>
<keyword evidence="1 6" id="KW-0436">Ligase</keyword>
<proteinExistence type="inferred from homology"/>
<comment type="catalytic activity">
    <reaction evidence="5 6">
        <text>cytidine(34) in tRNA(Ile2) + L-lysine + ATP = lysidine(34) in tRNA(Ile2) + AMP + diphosphate + H(+)</text>
        <dbReference type="Rhea" id="RHEA:43744"/>
        <dbReference type="Rhea" id="RHEA-COMP:10625"/>
        <dbReference type="Rhea" id="RHEA-COMP:10670"/>
        <dbReference type="ChEBI" id="CHEBI:15378"/>
        <dbReference type="ChEBI" id="CHEBI:30616"/>
        <dbReference type="ChEBI" id="CHEBI:32551"/>
        <dbReference type="ChEBI" id="CHEBI:33019"/>
        <dbReference type="ChEBI" id="CHEBI:82748"/>
        <dbReference type="ChEBI" id="CHEBI:83665"/>
        <dbReference type="ChEBI" id="CHEBI:456215"/>
        <dbReference type="EC" id="6.3.4.19"/>
    </reaction>
</comment>
<evidence type="ECO:0000256" key="1">
    <source>
        <dbReference type="ARBA" id="ARBA00022598"/>
    </source>
</evidence>
<evidence type="ECO:0000256" key="2">
    <source>
        <dbReference type="ARBA" id="ARBA00022694"/>
    </source>
</evidence>
<evidence type="ECO:0000313" key="7">
    <source>
        <dbReference type="EMBL" id="QIP36224.1"/>
    </source>
</evidence>
<dbReference type="GO" id="GO:0032267">
    <property type="term" value="F:tRNA(Ile)-lysidine synthase activity"/>
    <property type="evidence" value="ECO:0007669"/>
    <property type="project" value="UniProtKB-EC"/>
</dbReference>
<accession>A0A181CDC1</accession>
<organism evidence="7 8">
    <name type="scientific">Komagataeibacter rhaeticus</name>
    <dbReference type="NCBI Taxonomy" id="215221"/>
    <lineage>
        <taxon>Bacteria</taxon>
        <taxon>Pseudomonadati</taxon>
        <taxon>Pseudomonadota</taxon>
        <taxon>Alphaproteobacteria</taxon>
        <taxon>Acetobacterales</taxon>
        <taxon>Acetobacteraceae</taxon>
        <taxon>Komagataeibacter</taxon>
    </lineage>
</organism>
<keyword evidence="8" id="KW-1185">Reference proteome</keyword>
<evidence type="ECO:0000256" key="4">
    <source>
        <dbReference type="ARBA" id="ARBA00022840"/>
    </source>
</evidence>
<dbReference type="AlphaFoldDB" id="A0A181CDC1"/>
<dbReference type="CDD" id="cd01992">
    <property type="entry name" value="TilS_N"/>
    <property type="match status" value="1"/>
</dbReference>
<keyword evidence="4 6" id="KW-0067">ATP-binding</keyword>
<comment type="function">
    <text evidence="6">Ligates lysine onto the cytidine present at position 34 of the AUA codon-specific tRNA(Ile) that contains the anticodon CAU, in an ATP-dependent manner. Cytidine is converted to lysidine, thus changing the amino acid specificity of the tRNA from methionine to isoleucine.</text>
</comment>
<evidence type="ECO:0000256" key="3">
    <source>
        <dbReference type="ARBA" id="ARBA00022741"/>
    </source>
</evidence>